<dbReference type="AlphaFoldDB" id="A0ABD5PY69"/>
<feature type="region of interest" description="Disordered" evidence="1">
    <location>
        <begin position="25"/>
        <end position="48"/>
    </location>
</feature>
<comment type="caution">
    <text evidence="2">The sequence shown here is derived from an EMBL/GenBank/DDBJ whole genome shotgun (WGS) entry which is preliminary data.</text>
</comment>
<dbReference type="Proteomes" id="UP001595945">
    <property type="component" value="Unassembled WGS sequence"/>
</dbReference>
<feature type="compositionally biased region" description="Polar residues" evidence="1">
    <location>
        <begin position="38"/>
        <end position="48"/>
    </location>
</feature>
<dbReference type="RefSeq" id="WP_254267199.1">
    <property type="nucleotide sequence ID" value="NZ_CP100400.1"/>
</dbReference>
<evidence type="ECO:0000313" key="3">
    <source>
        <dbReference type="Proteomes" id="UP001595945"/>
    </source>
</evidence>
<keyword evidence="3" id="KW-1185">Reference proteome</keyword>
<reference evidence="2 3" key="1">
    <citation type="journal article" date="2019" name="Int. J. Syst. Evol. Microbiol.">
        <title>The Global Catalogue of Microorganisms (GCM) 10K type strain sequencing project: providing services to taxonomists for standard genome sequencing and annotation.</title>
        <authorList>
            <consortium name="The Broad Institute Genomics Platform"/>
            <consortium name="The Broad Institute Genome Sequencing Center for Infectious Disease"/>
            <person name="Wu L."/>
            <person name="Ma J."/>
        </authorList>
    </citation>
    <scope>NUCLEOTIDE SEQUENCE [LARGE SCALE GENOMIC DNA]</scope>
    <source>
        <strain evidence="2 3">XZYJ18</strain>
    </source>
</reference>
<protein>
    <submittedName>
        <fullName evidence="2">Uncharacterized protein</fullName>
    </submittedName>
</protein>
<organism evidence="2 3">
    <name type="scientific">Halorussus aquaticus</name>
    <dbReference type="NCBI Taxonomy" id="2953748"/>
    <lineage>
        <taxon>Archaea</taxon>
        <taxon>Methanobacteriati</taxon>
        <taxon>Methanobacteriota</taxon>
        <taxon>Stenosarchaea group</taxon>
        <taxon>Halobacteria</taxon>
        <taxon>Halobacteriales</taxon>
        <taxon>Haladaptataceae</taxon>
        <taxon>Halorussus</taxon>
    </lineage>
</organism>
<evidence type="ECO:0000313" key="2">
    <source>
        <dbReference type="EMBL" id="MFC4823320.1"/>
    </source>
</evidence>
<dbReference type="EMBL" id="JBHSHT010000001">
    <property type="protein sequence ID" value="MFC4823320.1"/>
    <property type="molecule type" value="Genomic_DNA"/>
</dbReference>
<sequence>MTSFGVLDFGGERWHQYVRELRETWPPRPELHPAETGGETTDFSQTTA</sequence>
<dbReference type="GeneID" id="73045632"/>
<gene>
    <name evidence="2" type="ORF">ACFO9K_03490</name>
</gene>
<evidence type="ECO:0000256" key="1">
    <source>
        <dbReference type="SAM" id="MobiDB-lite"/>
    </source>
</evidence>
<proteinExistence type="predicted"/>
<accession>A0ABD5PY69</accession>
<name>A0ABD5PY69_9EURY</name>